<evidence type="ECO:0000313" key="4">
    <source>
        <dbReference type="Proteomes" id="UP000477779"/>
    </source>
</evidence>
<proteinExistence type="predicted"/>
<evidence type="ECO:0000313" key="3">
    <source>
        <dbReference type="Proteomes" id="UP000402241"/>
    </source>
</evidence>
<name>A0AAJ3DIP7_9ACTN</name>
<dbReference type="EMBL" id="CP045309">
    <property type="protein sequence ID" value="QGL47220.1"/>
    <property type="molecule type" value="Genomic_DNA"/>
</dbReference>
<protein>
    <submittedName>
        <fullName evidence="1">Uncharacterized protein</fullName>
    </submittedName>
</protein>
<dbReference type="EMBL" id="JAAHBZ010000003">
    <property type="protein sequence ID" value="NES28024.1"/>
    <property type="molecule type" value="Genomic_DNA"/>
</dbReference>
<dbReference type="Proteomes" id="UP000477779">
    <property type="component" value="Unassembled WGS sequence"/>
</dbReference>
<gene>
    <name evidence="1" type="ORF">G3561_10730</name>
    <name evidence="2" type="ORF">GCE86_09310</name>
</gene>
<reference evidence="2 3" key="1">
    <citation type="submission" date="2019-10" db="EMBL/GenBank/DDBJ databases">
        <title>Genome Sequence of Micromonospora terminaliae DSM 101760.</title>
        <authorList>
            <person name="Guo L."/>
        </authorList>
    </citation>
    <scope>NUCLEOTIDE SEQUENCE [LARGE SCALE GENOMIC DNA]</scope>
    <source>
        <strain evidence="2 3">DSM 101760</strain>
    </source>
</reference>
<evidence type="ECO:0000313" key="1">
    <source>
        <dbReference type="EMBL" id="NES28024.1"/>
    </source>
</evidence>
<evidence type="ECO:0000313" key="2">
    <source>
        <dbReference type="EMBL" id="QGL47220.1"/>
    </source>
</evidence>
<sequence length="242" mass="27258">MGKLRDRLGGDPFWTRDEVLGHGFDFRPVWWKRRVPSETWTSPLSDLPAAKWGRQYRHITRGDLLTATNNRPDDIGRLLVGCYAWGTGDLGFLVGRRAQVFVKSSPDAITSKLAKALAVLRATGPVYAYELLARGNECHTPHLGPSFYTKLLYAVDARPEAEAGTALILDQFVAIALKEVEGWDLPEQGPWDRDQYQRWLDFAHNHARNESTEDAPVRPDAVEAAMFRKGRAIYRKRRAAGG</sequence>
<keyword evidence="3" id="KW-1185">Reference proteome</keyword>
<accession>A0AAJ3DIP7</accession>
<dbReference type="RefSeq" id="WP_154226568.1">
    <property type="nucleotide sequence ID" value="NZ_CP045309.1"/>
</dbReference>
<dbReference type="InterPro" id="IPR048868">
    <property type="entry name" value="OGG-like_put"/>
</dbReference>
<dbReference type="AlphaFoldDB" id="A0AAJ3DIP7"/>
<reference evidence="1 4" key="2">
    <citation type="submission" date="2020-02" db="EMBL/GenBank/DDBJ databases">
        <title>WGS of Micromonospora spp. isolated from hot spring.</title>
        <authorList>
            <person name="Thawai C."/>
        </authorList>
    </citation>
    <scope>NUCLEOTIDE SEQUENCE [LARGE SCALE GENOMIC DNA]</scope>
    <source>
        <strain evidence="1 4">TMS7</strain>
    </source>
</reference>
<dbReference type="Proteomes" id="UP000402241">
    <property type="component" value="Chromosome"/>
</dbReference>
<organism evidence="1 4">
    <name type="scientific">Micromonospora terminaliae</name>
    <dbReference type="NCBI Taxonomy" id="1914461"/>
    <lineage>
        <taxon>Bacteria</taxon>
        <taxon>Bacillati</taxon>
        <taxon>Actinomycetota</taxon>
        <taxon>Actinomycetes</taxon>
        <taxon>Micromonosporales</taxon>
        <taxon>Micromonosporaceae</taxon>
        <taxon>Micromonospora</taxon>
    </lineage>
</organism>
<dbReference type="Pfam" id="PF21790">
    <property type="entry name" value="OGG"/>
    <property type="match status" value="1"/>
</dbReference>